<dbReference type="AlphaFoldDB" id="A0AAI9UID0"/>
<gene>
    <name evidence="1" type="ORF">CCUS01_09686</name>
</gene>
<evidence type="ECO:0000313" key="2">
    <source>
        <dbReference type="Proteomes" id="UP001239213"/>
    </source>
</evidence>
<comment type="caution">
    <text evidence="1">The sequence shown here is derived from an EMBL/GenBank/DDBJ whole genome shotgun (WGS) entry which is preliminary data.</text>
</comment>
<sequence>MTRLHDRRRLVLPLTNRRRSGLLNGRHTMEPTPCDVTGLTSRPTHPDNLAAIPYLLSQLARRKQVATNHRDSYQRTKRCPLGKSSVSCSLRTAQQNCSSSQ</sequence>
<keyword evidence="2" id="KW-1185">Reference proteome</keyword>
<organism evidence="1 2">
    <name type="scientific">Colletotrichum cuscutae</name>
    <dbReference type="NCBI Taxonomy" id="1209917"/>
    <lineage>
        <taxon>Eukaryota</taxon>
        <taxon>Fungi</taxon>
        <taxon>Dikarya</taxon>
        <taxon>Ascomycota</taxon>
        <taxon>Pezizomycotina</taxon>
        <taxon>Sordariomycetes</taxon>
        <taxon>Hypocreomycetidae</taxon>
        <taxon>Glomerellales</taxon>
        <taxon>Glomerellaceae</taxon>
        <taxon>Colletotrichum</taxon>
        <taxon>Colletotrichum acutatum species complex</taxon>
    </lineage>
</organism>
<evidence type="ECO:0000313" key="1">
    <source>
        <dbReference type="EMBL" id="KAK1457572.1"/>
    </source>
</evidence>
<dbReference type="EMBL" id="MPDP01000281">
    <property type="protein sequence ID" value="KAK1457572.1"/>
    <property type="molecule type" value="Genomic_DNA"/>
</dbReference>
<accession>A0AAI9UID0</accession>
<reference evidence="1" key="1">
    <citation type="submission" date="2016-11" db="EMBL/GenBank/DDBJ databases">
        <title>The genome sequence of Colletotrichum cuscutae.</title>
        <authorList>
            <person name="Baroncelli R."/>
        </authorList>
    </citation>
    <scope>NUCLEOTIDE SEQUENCE</scope>
    <source>
        <strain evidence="1">IMI 304802</strain>
    </source>
</reference>
<proteinExistence type="predicted"/>
<name>A0AAI9UID0_9PEZI</name>
<dbReference type="Proteomes" id="UP001239213">
    <property type="component" value="Unassembled WGS sequence"/>
</dbReference>
<protein>
    <submittedName>
        <fullName evidence="1">Uncharacterized protein</fullName>
    </submittedName>
</protein>